<dbReference type="EC" id="2.7.13.3" evidence="3"/>
<evidence type="ECO:0000256" key="6">
    <source>
        <dbReference type="ARBA" id="ARBA00022741"/>
    </source>
</evidence>
<comment type="caution">
    <text evidence="13">The sequence shown here is derived from an EMBL/GenBank/DDBJ whole genome shotgun (WGS) entry which is preliminary data.</text>
</comment>
<dbReference type="STRING" id="1458275.AZ34_03115"/>
<dbReference type="Proteomes" id="UP000023268">
    <property type="component" value="Unassembled WGS sequence"/>
</dbReference>
<comment type="subcellular location">
    <subcellularLocation>
        <location evidence="2">Membrane</location>
    </subcellularLocation>
</comment>
<evidence type="ECO:0000256" key="1">
    <source>
        <dbReference type="ARBA" id="ARBA00000085"/>
    </source>
</evidence>
<comment type="catalytic activity">
    <reaction evidence="1">
        <text>ATP + protein L-histidine = ADP + protein N-phospho-L-histidine.</text>
        <dbReference type="EC" id="2.7.13.3"/>
    </reaction>
</comment>
<dbReference type="SMART" id="SM00388">
    <property type="entry name" value="HisKA"/>
    <property type="match status" value="1"/>
</dbReference>
<keyword evidence="7 13" id="KW-0418">Kinase</keyword>
<dbReference type="InterPro" id="IPR005467">
    <property type="entry name" value="His_kinase_dom"/>
</dbReference>
<dbReference type="InterPro" id="IPR036097">
    <property type="entry name" value="HisK_dim/P_sf"/>
</dbReference>
<dbReference type="SMART" id="SM00304">
    <property type="entry name" value="HAMP"/>
    <property type="match status" value="1"/>
</dbReference>
<dbReference type="SUPFAM" id="SSF158472">
    <property type="entry name" value="HAMP domain-like"/>
    <property type="match status" value="1"/>
</dbReference>
<dbReference type="AlphaFoldDB" id="A0A016XG32"/>
<dbReference type="PANTHER" id="PTHR43065">
    <property type="entry name" value="SENSOR HISTIDINE KINASE"/>
    <property type="match status" value="1"/>
</dbReference>
<dbReference type="GO" id="GO:0016020">
    <property type="term" value="C:membrane"/>
    <property type="evidence" value="ECO:0007669"/>
    <property type="project" value="UniProtKB-SubCell"/>
</dbReference>
<dbReference type="GO" id="GO:0005524">
    <property type="term" value="F:ATP binding"/>
    <property type="evidence" value="ECO:0007669"/>
    <property type="project" value="UniProtKB-KW"/>
</dbReference>
<keyword evidence="8" id="KW-0067">ATP-binding</keyword>
<dbReference type="OrthoDB" id="9815750at2"/>
<gene>
    <name evidence="13" type="ORF">AZ34_03115</name>
</gene>
<keyword evidence="5" id="KW-0808">Transferase</keyword>
<dbReference type="Gene3D" id="3.30.450.20">
    <property type="entry name" value="PAS domain"/>
    <property type="match status" value="1"/>
</dbReference>
<dbReference type="InterPro" id="IPR036890">
    <property type="entry name" value="HATPase_C_sf"/>
</dbReference>
<evidence type="ECO:0000256" key="9">
    <source>
        <dbReference type="ARBA" id="ARBA00023012"/>
    </source>
</evidence>
<protein>
    <recommendedName>
        <fullName evidence="3">histidine kinase</fullName>
        <ecNumber evidence="3">2.7.13.3</ecNumber>
    </recommendedName>
</protein>
<dbReference type="Gene3D" id="3.30.565.10">
    <property type="entry name" value="Histidine kinase-like ATPase, C-terminal domain"/>
    <property type="match status" value="1"/>
</dbReference>
<keyword evidence="10" id="KW-1133">Transmembrane helix</keyword>
<evidence type="ECO:0000313" key="14">
    <source>
        <dbReference type="Proteomes" id="UP000023268"/>
    </source>
</evidence>
<dbReference type="SUPFAM" id="SSF55785">
    <property type="entry name" value="PYP-like sensor domain (PAS domain)"/>
    <property type="match status" value="1"/>
</dbReference>
<evidence type="ECO:0000256" key="5">
    <source>
        <dbReference type="ARBA" id="ARBA00022679"/>
    </source>
</evidence>
<evidence type="ECO:0000256" key="8">
    <source>
        <dbReference type="ARBA" id="ARBA00022840"/>
    </source>
</evidence>
<dbReference type="EMBL" id="JEMG01000001">
    <property type="protein sequence ID" value="EYC50163.1"/>
    <property type="molecule type" value="Genomic_DNA"/>
</dbReference>
<keyword evidence="10" id="KW-0812">Transmembrane</keyword>
<name>A0A016XG32_9BURK</name>
<dbReference type="InterPro" id="IPR004358">
    <property type="entry name" value="Sig_transdc_His_kin-like_C"/>
</dbReference>
<dbReference type="InterPro" id="IPR003594">
    <property type="entry name" value="HATPase_dom"/>
</dbReference>
<organism evidence="13 14">
    <name type="scientific">Hylemonella gracilis str. Niagara R</name>
    <dbReference type="NCBI Taxonomy" id="1458275"/>
    <lineage>
        <taxon>Bacteria</taxon>
        <taxon>Pseudomonadati</taxon>
        <taxon>Pseudomonadota</taxon>
        <taxon>Betaproteobacteria</taxon>
        <taxon>Burkholderiales</taxon>
        <taxon>Comamonadaceae</taxon>
        <taxon>Hylemonella</taxon>
    </lineage>
</organism>
<keyword evidence="9" id="KW-0902">Two-component regulatory system</keyword>
<evidence type="ECO:0000256" key="10">
    <source>
        <dbReference type="SAM" id="Phobius"/>
    </source>
</evidence>
<dbReference type="RefSeq" id="WP_051510042.1">
    <property type="nucleotide sequence ID" value="NZ_JEMG01000001.1"/>
</dbReference>
<sequence>MKALLPRLSAVARAPGSLRLALLVLLTIVVALSLVLLFLLTQATGNHELYERHYARLFALNVVVAILLFIAIAWVAARLLWHVRERRFGSRLLVRLSLVFVLAGFVPGLLIYVVSYQFVARSIESWFDVQVEGALEAGLNLGRATLDSLSNDLAAKARLAAGQLQGASDVESGLLLERLREQLEVHDAVLWRAQGQSLRMLASAGDSRFALHMERPSATQLERARRQQVVTWIEGLEEGNAMAPAPARIQALISMPNLPGRNGMNLGMLDEPRYLELTQKLSESLVSNALAVSEARNEYQERSLARQGLRRMYIGTLTLSLFLAIFGAVLLAVALGNQITQPLLLLAEGVRQVAAGDLTPKAALQGRDELGGLTRSFADMTQQLADARRAVEASMGQVSAARENLQTILDNLTAGVMVLDAQGVIQSVNPGAELILRGALRSPVDPWVGRRLPEIAGLEDFARQVRLQFDHFVAERAEQGERSLDHWQQSIELALVRADEPASEVADLMGTKDRDVLTLVVRGAELPGGAPGRSLWLLVFDDISDIVSAQRAQAWGEVARRLAHEIKNPLTPIQLSAERLEKKLTGKVDPAEQAVVTKSVKTIVDQVDAMKRLVNEFRDYARLPAAELKPLDLNALVQDVLQLYVGDAQPSPQLSLLAGPTPSPHVLMRAELDPACPLIRGDAQQLRQVLHNLLQNAQDATETAGRSGPEFAVLVRTQWNPARSRVRLSVLDWGTGFPDAILKRAFEPYVTTKAKGTGLGLAVVKKIVDDHRARIDLSNRVAEDQVIGAQVSLSFTVEPPAAPA</sequence>
<dbReference type="InterPro" id="IPR035965">
    <property type="entry name" value="PAS-like_dom_sf"/>
</dbReference>
<evidence type="ECO:0000256" key="2">
    <source>
        <dbReference type="ARBA" id="ARBA00004370"/>
    </source>
</evidence>
<keyword evidence="4" id="KW-0597">Phosphoprotein</keyword>
<dbReference type="InterPro" id="IPR003660">
    <property type="entry name" value="HAMP_dom"/>
</dbReference>
<dbReference type="CDD" id="cd06225">
    <property type="entry name" value="HAMP"/>
    <property type="match status" value="1"/>
</dbReference>
<dbReference type="InterPro" id="IPR017232">
    <property type="entry name" value="NtrY"/>
</dbReference>
<dbReference type="SMART" id="SM00091">
    <property type="entry name" value="PAS"/>
    <property type="match status" value="1"/>
</dbReference>
<dbReference type="Pfam" id="PF13188">
    <property type="entry name" value="PAS_8"/>
    <property type="match status" value="1"/>
</dbReference>
<dbReference type="PIRSF" id="PIRSF037532">
    <property type="entry name" value="STHK_NtrY"/>
    <property type="match status" value="1"/>
</dbReference>
<dbReference type="Gene3D" id="1.10.287.130">
    <property type="match status" value="1"/>
</dbReference>
<evidence type="ECO:0000313" key="13">
    <source>
        <dbReference type="EMBL" id="EYC50163.1"/>
    </source>
</evidence>
<dbReference type="CDD" id="cd00082">
    <property type="entry name" value="HisKA"/>
    <property type="match status" value="1"/>
</dbReference>
<accession>A0A016XG32</accession>
<evidence type="ECO:0000256" key="7">
    <source>
        <dbReference type="ARBA" id="ARBA00022777"/>
    </source>
</evidence>
<dbReference type="SMART" id="SM00387">
    <property type="entry name" value="HATPase_c"/>
    <property type="match status" value="1"/>
</dbReference>
<evidence type="ECO:0000259" key="11">
    <source>
        <dbReference type="PROSITE" id="PS50109"/>
    </source>
</evidence>
<dbReference type="Pfam" id="PF02518">
    <property type="entry name" value="HATPase_c"/>
    <property type="match status" value="1"/>
</dbReference>
<keyword evidence="6" id="KW-0547">Nucleotide-binding</keyword>
<dbReference type="GO" id="GO:0000155">
    <property type="term" value="F:phosphorelay sensor kinase activity"/>
    <property type="evidence" value="ECO:0007669"/>
    <property type="project" value="InterPro"/>
</dbReference>
<evidence type="ECO:0000256" key="3">
    <source>
        <dbReference type="ARBA" id="ARBA00012438"/>
    </source>
</evidence>
<dbReference type="eggNOG" id="COG5000">
    <property type="taxonomic scope" value="Bacteria"/>
</dbReference>
<feature type="transmembrane region" description="Helical" evidence="10">
    <location>
        <begin position="20"/>
        <end position="45"/>
    </location>
</feature>
<dbReference type="Pfam" id="PF00512">
    <property type="entry name" value="HisKA"/>
    <property type="match status" value="1"/>
</dbReference>
<feature type="transmembrane region" description="Helical" evidence="10">
    <location>
        <begin position="57"/>
        <end position="81"/>
    </location>
</feature>
<feature type="domain" description="HAMP" evidence="12">
    <location>
        <begin position="337"/>
        <end position="389"/>
    </location>
</feature>
<proteinExistence type="predicted"/>
<dbReference type="SUPFAM" id="SSF47384">
    <property type="entry name" value="Homodimeric domain of signal transducing histidine kinase"/>
    <property type="match status" value="1"/>
</dbReference>
<dbReference type="PANTHER" id="PTHR43065:SF10">
    <property type="entry name" value="PEROXIDE STRESS-ACTIVATED HISTIDINE KINASE MAK3"/>
    <property type="match status" value="1"/>
</dbReference>
<feature type="domain" description="Histidine kinase" evidence="11">
    <location>
        <begin position="561"/>
        <end position="799"/>
    </location>
</feature>
<evidence type="ECO:0000256" key="4">
    <source>
        <dbReference type="ARBA" id="ARBA00022553"/>
    </source>
</evidence>
<dbReference type="PROSITE" id="PS50109">
    <property type="entry name" value="HIS_KIN"/>
    <property type="match status" value="1"/>
</dbReference>
<dbReference type="InterPro" id="IPR000014">
    <property type="entry name" value="PAS"/>
</dbReference>
<dbReference type="Gene3D" id="6.10.340.10">
    <property type="match status" value="1"/>
</dbReference>
<reference evidence="13 14" key="1">
    <citation type="submission" date="2014-02" db="EMBL/GenBank/DDBJ databases">
        <title>Draft Genome of Hylemonella gracilis isolated from the Niagara River.</title>
        <authorList>
            <person name="Pawlowski D.R."/>
            <person name="Koudelka G.B."/>
        </authorList>
    </citation>
    <scope>NUCLEOTIDE SEQUENCE [LARGE SCALE GENOMIC DNA]</scope>
    <source>
        <strain evidence="13 14">Niagara R</strain>
    </source>
</reference>
<feature type="transmembrane region" description="Helical" evidence="10">
    <location>
        <begin position="312"/>
        <end position="335"/>
    </location>
</feature>
<dbReference type="PRINTS" id="PR00344">
    <property type="entry name" value="BCTRLSENSOR"/>
</dbReference>
<dbReference type="Pfam" id="PF00672">
    <property type="entry name" value="HAMP"/>
    <property type="match status" value="1"/>
</dbReference>
<feature type="transmembrane region" description="Helical" evidence="10">
    <location>
        <begin position="93"/>
        <end position="114"/>
    </location>
</feature>
<dbReference type="SUPFAM" id="SSF55874">
    <property type="entry name" value="ATPase domain of HSP90 chaperone/DNA topoisomerase II/histidine kinase"/>
    <property type="match status" value="1"/>
</dbReference>
<dbReference type="InterPro" id="IPR003661">
    <property type="entry name" value="HisK_dim/P_dom"/>
</dbReference>
<keyword evidence="10" id="KW-0472">Membrane</keyword>
<dbReference type="PROSITE" id="PS50885">
    <property type="entry name" value="HAMP"/>
    <property type="match status" value="1"/>
</dbReference>
<evidence type="ECO:0000259" key="12">
    <source>
        <dbReference type="PROSITE" id="PS50885"/>
    </source>
</evidence>